<name>A0ABQ5MA56_9FIRM</name>
<evidence type="ECO:0000256" key="1">
    <source>
        <dbReference type="ARBA" id="ARBA00006611"/>
    </source>
</evidence>
<gene>
    <name evidence="3" type="ORF">LAD12857_35180</name>
</gene>
<dbReference type="Gene3D" id="3.30.450.380">
    <property type="match status" value="1"/>
</dbReference>
<organism evidence="3 4">
    <name type="scientific">Lacrimispora amygdalina</name>
    <dbReference type="NCBI Taxonomy" id="253257"/>
    <lineage>
        <taxon>Bacteria</taxon>
        <taxon>Bacillati</taxon>
        <taxon>Bacillota</taxon>
        <taxon>Clostridia</taxon>
        <taxon>Lachnospirales</taxon>
        <taxon>Lachnospiraceae</taxon>
        <taxon>Lacrimispora</taxon>
    </lineage>
</organism>
<proteinExistence type="inferred from homology"/>
<dbReference type="InterPro" id="IPR027417">
    <property type="entry name" value="P-loop_NTPase"/>
</dbReference>
<dbReference type="InterPro" id="IPR001482">
    <property type="entry name" value="T2SS/T4SS_dom"/>
</dbReference>
<reference evidence="3 4" key="1">
    <citation type="journal article" date="2024" name="Int. J. Syst. Evol. Microbiol.">
        <title>Lacrimispora brassicae sp. nov. isolated from fermented cabbage, and proposal of Clostridium indicum Gundawar et al. 2019 and Clostridium methoxybenzovorans Mechichi et al. 1999 as heterotypic synonyms of Lacrimispora amygdalina (Parshina et al. 2003) Haas and Blanchard 2020 and Lacrimispora indolis (McClung and McCoy 1957) Haas and Blanchard 2020, respectively.</title>
        <authorList>
            <person name="Kobayashi H."/>
            <person name="Tanizawa Y."/>
            <person name="Sakamoto M."/>
            <person name="Ohkuma M."/>
            <person name="Tohno M."/>
        </authorList>
    </citation>
    <scope>NUCLEOTIDE SEQUENCE [LARGE SCALE GENOMIC DNA]</scope>
    <source>
        <strain evidence="3 4">DSM 12857</strain>
    </source>
</reference>
<dbReference type="PANTHER" id="PTHR30486">
    <property type="entry name" value="TWITCHING MOTILITY PROTEIN PILT"/>
    <property type="match status" value="1"/>
</dbReference>
<comment type="similarity">
    <text evidence="1">Belongs to the GSP E family.</text>
</comment>
<comment type="caution">
    <text evidence="3">The sequence shown here is derived from an EMBL/GenBank/DDBJ whole genome shotgun (WGS) entry which is preliminary data.</text>
</comment>
<feature type="domain" description="Bacterial type II secretion system protein E" evidence="2">
    <location>
        <begin position="177"/>
        <end position="366"/>
    </location>
</feature>
<keyword evidence="4" id="KW-1185">Reference proteome</keyword>
<dbReference type="InterPro" id="IPR050921">
    <property type="entry name" value="T4SS_GSP_E_ATPase"/>
</dbReference>
<dbReference type="RefSeq" id="WP_324293275.1">
    <property type="nucleotide sequence ID" value="NZ_BRPJ01000074.1"/>
</dbReference>
<accession>A0ABQ5MA56</accession>
<dbReference type="SUPFAM" id="SSF52540">
    <property type="entry name" value="P-loop containing nucleoside triphosphate hydrolases"/>
    <property type="match status" value="1"/>
</dbReference>
<protein>
    <recommendedName>
        <fullName evidence="2">Bacterial type II secretion system protein E domain-containing protein</fullName>
    </recommendedName>
</protein>
<dbReference type="EMBL" id="BRPJ01000074">
    <property type="protein sequence ID" value="GLB31595.1"/>
    <property type="molecule type" value="Genomic_DNA"/>
</dbReference>
<evidence type="ECO:0000259" key="2">
    <source>
        <dbReference type="Pfam" id="PF00437"/>
    </source>
</evidence>
<evidence type="ECO:0000313" key="3">
    <source>
        <dbReference type="EMBL" id="GLB31595.1"/>
    </source>
</evidence>
<dbReference type="PANTHER" id="PTHR30486:SF6">
    <property type="entry name" value="TYPE IV PILUS RETRACTATION ATPASE PILT"/>
    <property type="match status" value="1"/>
</dbReference>
<dbReference type="Pfam" id="PF00437">
    <property type="entry name" value="T2SSE"/>
    <property type="match status" value="1"/>
</dbReference>
<evidence type="ECO:0000313" key="4">
    <source>
        <dbReference type="Proteomes" id="UP001419084"/>
    </source>
</evidence>
<dbReference type="Gene3D" id="3.40.50.300">
    <property type="entry name" value="P-loop containing nucleotide triphosphate hydrolases"/>
    <property type="match status" value="1"/>
</dbReference>
<dbReference type="Proteomes" id="UP001419084">
    <property type="component" value="Unassembled WGS sequence"/>
</dbReference>
<dbReference type="CDD" id="cd01130">
    <property type="entry name" value="VirB11-like_ATPase"/>
    <property type="match status" value="1"/>
</dbReference>
<sequence>MQQVINIHNNMGLMGGEVRLKPFPEVLKEVQEHITKHYASTLKDDPEESRELVKSYIQKYLESRQIGVADTEQEELCDLIYGEMTGFSFLSKYLYRTDVEEININQWRDVKITYANGDILPSREHFNSPQHAIDVIRRMLHKSGMIFDSAQTIVVGHLSNKIRITVMGDGVIDKDKGLSASIRIVNPRKLTKEQFVGYGTATAEMLELLSACYCHGVSMCITGATSSGKTTLMSWILSQVPYAKRIVTLEQGCREFDLTVTDESGNVLNNVVHLVTRFSDDPKQNITLVKLLETTLTINPDCVAVAEMKGAESMQAINAANTGHSVITTIHANSCADTYYRMVTLCKQSYDMDDSTLMGLATKAFPIVAFAKKLEDNSRRIMEISECEYLSDAGNSGGSNRKMRTLYRFNITDNRIVDGKAKIIGHYEKVDTPSESLLKRLRENGMSFKTQQQLFCV</sequence>